<evidence type="ECO:0000313" key="5">
    <source>
        <dbReference type="Proteomes" id="UP000562682"/>
    </source>
</evidence>
<feature type="domain" description="DUF7779" evidence="3">
    <location>
        <begin position="319"/>
        <end position="402"/>
    </location>
</feature>
<proteinExistence type="predicted"/>
<feature type="region of interest" description="Disordered" evidence="2">
    <location>
        <begin position="959"/>
        <end position="999"/>
    </location>
</feature>
<dbReference type="SMART" id="SM00028">
    <property type="entry name" value="TPR"/>
    <property type="match status" value="4"/>
</dbReference>
<dbReference type="InterPro" id="IPR053137">
    <property type="entry name" value="NLR-like"/>
</dbReference>
<dbReference type="InterPro" id="IPR056681">
    <property type="entry name" value="DUF7779"/>
</dbReference>
<evidence type="ECO:0000313" key="4">
    <source>
        <dbReference type="EMBL" id="KAF5669923.1"/>
    </source>
</evidence>
<dbReference type="SUPFAM" id="SSF52540">
    <property type="entry name" value="P-loop containing nucleoside triphosphate hydrolases"/>
    <property type="match status" value="1"/>
</dbReference>
<dbReference type="PANTHER" id="PTHR46082:SF6">
    <property type="entry name" value="AAA+ ATPASE DOMAIN-CONTAINING PROTEIN-RELATED"/>
    <property type="match status" value="1"/>
</dbReference>
<keyword evidence="1" id="KW-0802">TPR repeat</keyword>
<dbReference type="Pfam" id="PF25000">
    <property type="entry name" value="DUF7779"/>
    <property type="match status" value="1"/>
</dbReference>
<dbReference type="InterPro" id="IPR019734">
    <property type="entry name" value="TPR_rpt"/>
</dbReference>
<dbReference type="InterPro" id="IPR011990">
    <property type="entry name" value="TPR-like_helical_dom_sf"/>
</dbReference>
<dbReference type="InterPro" id="IPR027417">
    <property type="entry name" value="P-loop_NTPase"/>
</dbReference>
<evidence type="ECO:0000256" key="2">
    <source>
        <dbReference type="SAM" id="MobiDB-lite"/>
    </source>
</evidence>
<dbReference type="AlphaFoldDB" id="A0A8H5TH51"/>
<dbReference type="Pfam" id="PF13374">
    <property type="entry name" value="TPR_10"/>
    <property type="match status" value="2"/>
</dbReference>
<gene>
    <name evidence="4" type="ORF">FDENT_11389</name>
</gene>
<dbReference type="Gene3D" id="3.40.50.300">
    <property type="entry name" value="P-loop containing nucleotide triphosphate hydrolases"/>
    <property type="match status" value="1"/>
</dbReference>
<evidence type="ECO:0000256" key="1">
    <source>
        <dbReference type="PROSITE-ProRule" id="PRU00339"/>
    </source>
</evidence>
<dbReference type="EMBL" id="JAAOAK010000368">
    <property type="protein sequence ID" value="KAF5669923.1"/>
    <property type="molecule type" value="Genomic_DNA"/>
</dbReference>
<accession>A0A8H5TH51</accession>
<name>A0A8H5TH51_9HYPO</name>
<keyword evidence="5" id="KW-1185">Reference proteome</keyword>
<dbReference type="SUPFAM" id="SSF48452">
    <property type="entry name" value="TPR-like"/>
    <property type="match status" value="1"/>
</dbReference>
<dbReference type="PANTHER" id="PTHR46082">
    <property type="entry name" value="ATP/GTP-BINDING PROTEIN-RELATED"/>
    <property type="match status" value="1"/>
</dbReference>
<dbReference type="Gene3D" id="1.25.40.10">
    <property type="entry name" value="Tetratricopeptide repeat domain"/>
    <property type="match status" value="2"/>
</dbReference>
<evidence type="ECO:0000259" key="3">
    <source>
        <dbReference type="Pfam" id="PF25000"/>
    </source>
</evidence>
<reference evidence="4 5" key="1">
    <citation type="submission" date="2020-05" db="EMBL/GenBank/DDBJ databases">
        <title>Identification and distribution of gene clusters putatively required for synthesis of sphingolipid metabolism inhibitors in phylogenetically diverse species of the filamentous fungus Fusarium.</title>
        <authorList>
            <person name="Kim H.-S."/>
            <person name="Busman M."/>
            <person name="Brown D.W."/>
            <person name="Divon H."/>
            <person name="Uhlig S."/>
            <person name="Proctor R.H."/>
        </authorList>
    </citation>
    <scope>NUCLEOTIDE SEQUENCE [LARGE SCALE GENOMIC DNA]</scope>
    <source>
        <strain evidence="4 5">NRRL 25311</strain>
    </source>
</reference>
<sequence>MSASKYEQRDVSYRQFRDGNFIHQGNIQENVYFTTPQPPARAEVVHVIPYPRNENIVYRRDLGDRLDKLLPATPGSRSAALWGLGGPDYAYRRCDADNECSIFWVHADSEASFISDYKTIGRKLGVNEQLDGPDLLAAVRGEIEARSRWVMVLDNADDLRLFGIGQRSNGEGTNESLHKYIPHASQGTVLWTSRDARSAGTLVGARRGVEVKCMAIDEATLLLMKMRDKPSTAEEVPEEGGVDALLEELQCLPLAISQAGAHMRRMSMTAEQYLDLLRQGMSRWQVLKVSDTDRHRRPEVSNSVLETWRISMERIRMESEMSYQILQVVAFVDSQDIPQQLIAAAAGWYGIGNESSNRQATELEFLEAVARLKEFSFLSLCQRDDGRRSYEMHKLIQDTIRYGLRISGPTEMTMGKAPGGENEPVTTKNGETYYSGIALQVVDSLFPLSNPTSWAQCEQYVTHAVRVGEWAEVNGTEIETSTLLEKASAFLYDRGRWREKEPVDRRTWDLRRKVLGEKHPETLRSMASLAATYHAQGRYEEAERMKDEALNLQQQILGEKHPETLRSMASLAATYHAQGRYEEAERIDQEVLNLRREVLGKRHPDTISSMASLAATYHTQGRYDEAQITYEKVLNLRQEVLGAKHADTIRIMSNLASTYRDQGRWKEAEELQVRVMETRKRVLGEEHPDTLTSMANLALSWKGLHLQVEAISMLNDCFRLRVRILGSAHPDTVYTRLTLDKWNHAIYELQVPDKTVSDVAASETSNSLWSIHEASTDPSSLSYEAFVSQGRVREGRPTMTFFNYKKLETEQTFHNMYDDVESIDSISDDINSLAVPNVESADFRHAAVTYIVSMFMGDPELLTLYKQANQSMREAKFVRNHRRLLKKYFLELRAERQTASQRSAVEFLRFRSNRTQISQGICNLIAPSKTPVQERLDTIIEQEKDSLVMLDRFLGERNALEQPTPSETITETSALDDTDRISEESDDDDDSIHDRNSYQSTEDSLLSNLKSTAELFTTGRPFRVYQHHLRRFLNPHMATESQGIPQPDIFENHSRTREEYCVEKILVSNTKFRMVKSSWWFWFMSFCSPPPAGYQRISYLCGCGRLSYLDVKELSPGGVDRFGGG</sequence>
<feature type="repeat" description="TPR" evidence="1">
    <location>
        <begin position="607"/>
        <end position="640"/>
    </location>
</feature>
<organism evidence="4 5">
    <name type="scientific">Fusarium denticulatum</name>
    <dbReference type="NCBI Taxonomy" id="48507"/>
    <lineage>
        <taxon>Eukaryota</taxon>
        <taxon>Fungi</taxon>
        <taxon>Dikarya</taxon>
        <taxon>Ascomycota</taxon>
        <taxon>Pezizomycotina</taxon>
        <taxon>Sordariomycetes</taxon>
        <taxon>Hypocreomycetidae</taxon>
        <taxon>Hypocreales</taxon>
        <taxon>Nectriaceae</taxon>
        <taxon>Fusarium</taxon>
        <taxon>Fusarium fujikuroi species complex</taxon>
    </lineage>
</organism>
<dbReference type="Pfam" id="PF13424">
    <property type="entry name" value="TPR_12"/>
    <property type="match status" value="2"/>
</dbReference>
<dbReference type="Proteomes" id="UP000562682">
    <property type="component" value="Unassembled WGS sequence"/>
</dbReference>
<protein>
    <submittedName>
        <fullName evidence="4">Nephrocystin-3</fullName>
    </submittedName>
</protein>
<comment type="caution">
    <text evidence="4">The sequence shown here is derived from an EMBL/GenBank/DDBJ whole genome shotgun (WGS) entry which is preliminary data.</text>
</comment>
<dbReference type="PROSITE" id="PS50005">
    <property type="entry name" value="TPR"/>
    <property type="match status" value="1"/>
</dbReference>
<feature type="compositionally biased region" description="Polar residues" evidence="2">
    <location>
        <begin position="961"/>
        <end position="975"/>
    </location>
</feature>